<evidence type="ECO:0000313" key="2">
    <source>
        <dbReference type="Proteomes" id="UP000029844"/>
    </source>
</evidence>
<dbReference type="RefSeq" id="WP_036085307.1">
    <property type="nucleotide sequence ID" value="NZ_CBCSHQ010000014.1"/>
</dbReference>
<dbReference type="eggNOG" id="COG5521">
    <property type="taxonomic scope" value="Bacteria"/>
</dbReference>
<keyword evidence="2" id="KW-1185">Reference proteome</keyword>
<dbReference type="Proteomes" id="UP000029844">
    <property type="component" value="Unassembled WGS sequence"/>
</dbReference>
<sequence length="262" mass="29431">MNIFKRFAKSLYSPEDIATFRADKIWKSIIYILLISILIFLPIGYHTATAANDAMKVGADTIKNDIPDFTVKDGKLVSDAKKPITIDQGSIYFYFDSTDSLTTDQIDNQLGSADSAIAFLSDTIYIKAPGVDQTVNYATAGIGSKADLINFYQSMEDLSKYFIPILLGIILIAMILVTFFKVALYALFGFIMSGFGRMGITYYHNWNIAAYSMTLASVFTMIMYWFQITVPYLSTINMAVSFFIIFLVIRQIPPTDQKQPIQ</sequence>
<dbReference type="GeneID" id="58717043"/>
<name>A0A099W9X7_9LIST</name>
<evidence type="ECO:0000313" key="1">
    <source>
        <dbReference type="EMBL" id="KGL41501.1"/>
    </source>
</evidence>
<gene>
    <name evidence="1" type="ORF">EP57_06580</name>
</gene>
<reference evidence="1 2" key="1">
    <citation type="submission" date="2014-05" db="EMBL/GenBank/DDBJ databases">
        <title>Novel Listeriaceae from food processing environments.</title>
        <authorList>
            <person name="den Bakker H.C."/>
        </authorList>
    </citation>
    <scope>NUCLEOTIDE SEQUENCE [LARGE SCALE GENOMIC DNA]</scope>
    <source>
        <strain evidence="1 2">FSL A5-0281</strain>
    </source>
</reference>
<comment type="caution">
    <text evidence="1">The sequence shown here is derived from an EMBL/GenBank/DDBJ whole genome shotgun (WGS) entry which is preliminary data.</text>
</comment>
<dbReference type="InterPro" id="IPR009574">
    <property type="entry name" value="DUF1189"/>
</dbReference>
<dbReference type="AlphaFoldDB" id="A0A099W9X7"/>
<proteinExistence type="predicted"/>
<accession>A0A099W9X7</accession>
<dbReference type="OrthoDB" id="1903376at2"/>
<organism evidence="1 2">
    <name type="scientific">Listeria booriae</name>
    <dbReference type="NCBI Taxonomy" id="1552123"/>
    <lineage>
        <taxon>Bacteria</taxon>
        <taxon>Bacillati</taxon>
        <taxon>Bacillota</taxon>
        <taxon>Bacilli</taxon>
        <taxon>Bacillales</taxon>
        <taxon>Listeriaceae</taxon>
        <taxon>Listeria</taxon>
    </lineage>
</organism>
<protein>
    <submittedName>
        <fullName evidence="1">Membrane protein</fullName>
    </submittedName>
</protein>
<dbReference type="Pfam" id="PF06691">
    <property type="entry name" value="DUF1189"/>
    <property type="match status" value="1"/>
</dbReference>
<dbReference type="EMBL" id="JNFA01000019">
    <property type="protein sequence ID" value="KGL41501.1"/>
    <property type="molecule type" value="Genomic_DNA"/>
</dbReference>
<dbReference type="STRING" id="1552123.EP57_06580"/>